<dbReference type="Gene3D" id="3.30.70.330">
    <property type="match status" value="2"/>
</dbReference>
<keyword evidence="3" id="KW-0677">Repeat</keyword>
<feature type="region of interest" description="Disordered" evidence="7">
    <location>
        <begin position="164"/>
        <end position="262"/>
    </location>
</feature>
<proteinExistence type="predicted"/>
<dbReference type="GO" id="GO:0006397">
    <property type="term" value="P:mRNA processing"/>
    <property type="evidence" value="ECO:0007669"/>
    <property type="project" value="UniProtKB-KW"/>
</dbReference>
<evidence type="ECO:0000256" key="6">
    <source>
        <dbReference type="PROSITE-ProRule" id="PRU00176"/>
    </source>
</evidence>
<dbReference type="AlphaFoldDB" id="A0A7S4PAY9"/>
<gene>
    <name evidence="9" type="ORF">GTHE00462_LOCUS32109</name>
</gene>
<dbReference type="PANTHER" id="PTHR23003">
    <property type="entry name" value="RNA RECOGNITION MOTIF RRM DOMAIN CONTAINING PROTEIN"/>
    <property type="match status" value="1"/>
</dbReference>
<dbReference type="EMBL" id="HBKN01041052">
    <property type="protein sequence ID" value="CAE2329148.1"/>
    <property type="molecule type" value="Transcribed_RNA"/>
</dbReference>
<dbReference type="SMART" id="SM00360">
    <property type="entry name" value="RRM"/>
    <property type="match status" value="2"/>
</dbReference>
<keyword evidence="2" id="KW-0507">mRNA processing</keyword>
<evidence type="ECO:0000259" key="8">
    <source>
        <dbReference type="PROSITE" id="PS50102"/>
    </source>
</evidence>
<protein>
    <recommendedName>
        <fullName evidence="8">RRM domain-containing protein</fullName>
    </recommendedName>
</protein>
<evidence type="ECO:0000256" key="7">
    <source>
        <dbReference type="SAM" id="MobiDB-lite"/>
    </source>
</evidence>
<dbReference type="SUPFAM" id="SSF54928">
    <property type="entry name" value="RNA-binding domain, RBD"/>
    <property type="match status" value="1"/>
</dbReference>
<dbReference type="PANTHER" id="PTHR23003:SF62">
    <property type="entry name" value="SERINE_ARGININE (SR)-TYPE SHUTTLING MRNA BINDING PROTEIN NPL3"/>
    <property type="match status" value="1"/>
</dbReference>
<comment type="subcellular location">
    <subcellularLocation>
        <location evidence="1">Nucleus</location>
    </subcellularLocation>
</comment>
<dbReference type="GO" id="GO:0005737">
    <property type="term" value="C:cytoplasm"/>
    <property type="evidence" value="ECO:0007669"/>
    <property type="project" value="TreeGrafter"/>
</dbReference>
<accession>A0A7S4PAY9</accession>
<dbReference type="PROSITE" id="PS50102">
    <property type="entry name" value="RRM"/>
    <property type="match status" value="2"/>
</dbReference>
<feature type="compositionally biased region" description="Basic and acidic residues" evidence="7">
    <location>
        <begin position="225"/>
        <end position="262"/>
    </location>
</feature>
<dbReference type="InterPro" id="IPR000504">
    <property type="entry name" value="RRM_dom"/>
</dbReference>
<dbReference type="GO" id="GO:0003729">
    <property type="term" value="F:mRNA binding"/>
    <property type="evidence" value="ECO:0007669"/>
    <property type="project" value="TreeGrafter"/>
</dbReference>
<evidence type="ECO:0000256" key="4">
    <source>
        <dbReference type="ARBA" id="ARBA00022884"/>
    </source>
</evidence>
<evidence type="ECO:0000256" key="1">
    <source>
        <dbReference type="ARBA" id="ARBA00004123"/>
    </source>
</evidence>
<organism evidence="9">
    <name type="scientific">Guillardia theta</name>
    <name type="common">Cryptophyte</name>
    <name type="synonym">Cryptomonas phi</name>
    <dbReference type="NCBI Taxonomy" id="55529"/>
    <lineage>
        <taxon>Eukaryota</taxon>
        <taxon>Cryptophyceae</taxon>
        <taxon>Pyrenomonadales</taxon>
        <taxon>Geminigeraceae</taxon>
        <taxon>Guillardia</taxon>
    </lineage>
</organism>
<evidence type="ECO:0000313" key="9">
    <source>
        <dbReference type="EMBL" id="CAE2329148.1"/>
    </source>
</evidence>
<reference evidence="9" key="1">
    <citation type="submission" date="2021-01" db="EMBL/GenBank/DDBJ databases">
        <authorList>
            <person name="Corre E."/>
            <person name="Pelletier E."/>
            <person name="Niang G."/>
            <person name="Scheremetjew M."/>
            <person name="Finn R."/>
            <person name="Kale V."/>
            <person name="Holt S."/>
            <person name="Cochrane G."/>
            <person name="Meng A."/>
            <person name="Brown T."/>
            <person name="Cohen L."/>
        </authorList>
    </citation>
    <scope>NUCLEOTIDE SEQUENCE</scope>
    <source>
        <strain evidence="9">CCMP 2712</strain>
    </source>
</reference>
<dbReference type="Pfam" id="PF00076">
    <property type="entry name" value="RRM_1"/>
    <property type="match status" value="2"/>
</dbReference>
<evidence type="ECO:0000256" key="5">
    <source>
        <dbReference type="ARBA" id="ARBA00023242"/>
    </source>
</evidence>
<keyword evidence="4 6" id="KW-0694">RNA-binding</keyword>
<sequence length="262" mass="30429">MARVYVGNLPLDIRERDIDDLFYKYGRIRDIEVKTPSRPPAFAFVEFDNLYDAEDAVRGRDGVMFEGARLRVEMSRGTAATYGYDKRGSGKAPPRNLRRSDYRVIISGLPKSASWQDLKDFFRQAGEIVYTDVDRQGGGIVEFANEDDRDYAIKKFDDTEFSNPFDRGYIRVMKPRDQMTSEEREREDERERRDRSRSRERCKPRSRSRSRSRSGSRRRSMSRSPAHDDKEDPPHGAKEEQKQDSKEEASTEEKKEAAGTSN</sequence>
<dbReference type="InterPro" id="IPR012677">
    <property type="entry name" value="Nucleotide-bd_a/b_plait_sf"/>
</dbReference>
<dbReference type="InterPro" id="IPR035979">
    <property type="entry name" value="RBD_domain_sf"/>
</dbReference>
<feature type="compositionally biased region" description="Basic and acidic residues" evidence="7">
    <location>
        <begin position="174"/>
        <end position="203"/>
    </location>
</feature>
<feature type="domain" description="RRM" evidence="8">
    <location>
        <begin position="102"/>
        <end position="177"/>
    </location>
</feature>
<feature type="domain" description="RRM" evidence="8">
    <location>
        <begin position="2"/>
        <end position="77"/>
    </location>
</feature>
<feature type="compositionally biased region" description="Basic residues" evidence="7">
    <location>
        <begin position="204"/>
        <end position="221"/>
    </location>
</feature>
<dbReference type="GO" id="GO:0005634">
    <property type="term" value="C:nucleus"/>
    <property type="evidence" value="ECO:0007669"/>
    <property type="project" value="UniProtKB-SubCell"/>
</dbReference>
<evidence type="ECO:0000256" key="3">
    <source>
        <dbReference type="ARBA" id="ARBA00022737"/>
    </source>
</evidence>
<evidence type="ECO:0000256" key="2">
    <source>
        <dbReference type="ARBA" id="ARBA00022664"/>
    </source>
</evidence>
<name>A0A7S4PAY9_GUITH</name>
<dbReference type="InterPro" id="IPR050374">
    <property type="entry name" value="RRT5_SRSF_SR"/>
</dbReference>
<keyword evidence="5" id="KW-0539">Nucleus</keyword>